<dbReference type="PANTHER" id="PTHR45715">
    <property type="entry name" value="ATPASE H+-TRANSPORTING V1 SUBUNIT E1A-RELATED"/>
    <property type="match status" value="1"/>
</dbReference>
<dbReference type="GO" id="GO:0033178">
    <property type="term" value="C:proton-transporting two-sector ATPase complex, catalytic domain"/>
    <property type="evidence" value="ECO:0007669"/>
    <property type="project" value="InterPro"/>
</dbReference>
<dbReference type="InterPro" id="IPR002842">
    <property type="entry name" value="ATPase_V1_Esu"/>
</dbReference>
<dbReference type="Pfam" id="PF01991">
    <property type="entry name" value="vATP-synt_E"/>
    <property type="match status" value="1"/>
</dbReference>
<keyword evidence="2" id="KW-0813">Transport</keyword>
<evidence type="ECO:0000256" key="3">
    <source>
        <dbReference type="ARBA" id="ARBA00023065"/>
    </source>
</evidence>
<gene>
    <name evidence="4" type="ORF">CANINC_003224</name>
</gene>
<keyword evidence="5" id="KW-1185">Reference proteome</keyword>
<proteinExistence type="inferred from homology"/>
<dbReference type="Gene3D" id="6.10.250.1620">
    <property type="match status" value="1"/>
</dbReference>
<comment type="caution">
    <text evidence="4">The sequence shown here is derived from an EMBL/GenBank/DDBJ whole genome shotgun (WGS) entry which is preliminary data.</text>
</comment>
<reference evidence="4 5" key="1">
    <citation type="journal article" date="2019" name="Front. Genet.">
        <title>Whole-Genome Sequencing of the Opportunistic Yeast Pathogen Candida inconspicua Uncovers Its Hybrid Origin.</title>
        <authorList>
            <person name="Mixao V."/>
            <person name="Hansen A.P."/>
            <person name="Saus E."/>
            <person name="Boekhout T."/>
            <person name="Lass-Florl C."/>
            <person name="Gabaldon T."/>
        </authorList>
    </citation>
    <scope>NUCLEOTIDE SEQUENCE [LARGE SCALE GENOMIC DNA]</scope>
    <source>
        <strain evidence="4 5">CBS 180</strain>
    </source>
</reference>
<name>A0A4T0WZL0_9ASCO</name>
<dbReference type="OrthoDB" id="10263003at2759"/>
<dbReference type="HAMAP" id="MF_00311">
    <property type="entry name" value="ATP_synth_E_arch"/>
    <property type="match status" value="1"/>
</dbReference>
<evidence type="ECO:0000313" key="4">
    <source>
        <dbReference type="EMBL" id="TID23207.1"/>
    </source>
</evidence>
<dbReference type="EMBL" id="SELW01000533">
    <property type="protein sequence ID" value="TID23207.1"/>
    <property type="molecule type" value="Genomic_DNA"/>
</dbReference>
<accession>A0A4T0WZL0</accession>
<dbReference type="Gene3D" id="3.30.2320.30">
    <property type="entry name" value="ATP synthase, E subunit, C-terminal"/>
    <property type="match status" value="1"/>
</dbReference>
<evidence type="ECO:0008006" key="6">
    <source>
        <dbReference type="Google" id="ProtNLM"/>
    </source>
</evidence>
<dbReference type="InterPro" id="IPR038495">
    <property type="entry name" value="ATPase_E_C"/>
</dbReference>
<sequence>MSSARALSDEQVQGELKKMETFILKEAEEKAKEIQIKADEEYEIEKASIVRSEINAIDAAYKDKFKKASLAQQITKSTIANKTRLKVLATREEALTTIFDATLDELKKIAKDKKKYKPLLVGLIEECLYSLMEPTVVIKVKQSDVALAKEAAKEAAENFAKKAGFSVDYKVDEESFLNKDLAGGVVVSNGAGKISVNNTLDERLKLLSQTALPAIKLEMFGPSKSRKFFD</sequence>
<keyword evidence="3" id="KW-0406">Ion transport</keyword>
<comment type="similarity">
    <text evidence="1">Belongs to the V-ATPase E subunit family.</text>
</comment>
<dbReference type="GO" id="GO:0046961">
    <property type="term" value="F:proton-transporting ATPase activity, rotational mechanism"/>
    <property type="evidence" value="ECO:0007669"/>
    <property type="project" value="InterPro"/>
</dbReference>
<evidence type="ECO:0000313" key="5">
    <source>
        <dbReference type="Proteomes" id="UP000307173"/>
    </source>
</evidence>
<evidence type="ECO:0000256" key="1">
    <source>
        <dbReference type="ARBA" id="ARBA00005901"/>
    </source>
</evidence>
<evidence type="ECO:0000256" key="2">
    <source>
        <dbReference type="ARBA" id="ARBA00022448"/>
    </source>
</evidence>
<dbReference type="SUPFAM" id="SSF160527">
    <property type="entry name" value="V-type ATPase subunit E-like"/>
    <property type="match status" value="1"/>
</dbReference>
<dbReference type="STRING" id="52247.A0A4T0WZL0"/>
<dbReference type="AlphaFoldDB" id="A0A4T0WZL0"/>
<dbReference type="Proteomes" id="UP000307173">
    <property type="component" value="Unassembled WGS sequence"/>
</dbReference>
<organism evidence="4 5">
    <name type="scientific">Pichia inconspicua</name>
    <dbReference type="NCBI Taxonomy" id="52247"/>
    <lineage>
        <taxon>Eukaryota</taxon>
        <taxon>Fungi</taxon>
        <taxon>Dikarya</taxon>
        <taxon>Ascomycota</taxon>
        <taxon>Saccharomycotina</taxon>
        <taxon>Pichiomycetes</taxon>
        <taxon>Pichiales</taxon>
        <taxon>Pichiaceae</taxon>
        <taxon>Pichia</taxon>
    </lineage>
</organism>
<protein>
    <recommendedName>
        <fullName evidence="6">V-type proton ATPase subunit E</fullName>
    </recommendedName>
</protein>